<dbReference type="EMBL" id="DUZY01000001">
    <property type="protein sequence ID" value="DAD21570.1"/>
    <property type="molecule type" value="Genomic_DNA"/>
</dbReference>
<reference evidence="1 2" key="1">
    <citation type="journal article" date="2020" name="Mol. Biol. Evol.">
        <title>Distinct Expression and Methylation Patterns for Genes with Different Fates following a Single Whole-Genome Duplication in Flowering Plants.</title>
        <authorList>
            <person name="Shi T."/>
            <person name="Rahmani R.S."/>
            <person name="Gugger P.F."/>
            <person name="Wang M."/>
            <person name="Li H."/>
            <person name="Zhang Y."/>
            <person name="Li Z."/>
            <person name="Wang Q."/>
            <person name="Van de Peer Y."/>
            <person name="Marchal K."/>
            <person name="Chen J."/>
        </authorList>
    </citation>
    <scope>NUCLEOTIDE SEQUENCE [LARGE SCALE GENOMIC DNA]</scope>
    <source>
        <tissue evidence="1">Leaf</tissue>
    </source>
</reference>
<comment type="caution">
    <text evidence="1">The sequence shown here is derived from an EMBL/GenBank/DDBJ whole genome shotgun (WGS) entry which is preliminary data.</text>
</comment>
<protein>
    <submittedName>
        <fullName evidence="1">Uncharacterized protein</fullName>
    </submittedName>
</protein>
<organism evidence="1 2">
    <name type="scientific">Nelumbo nucifera</name>
    <name type="common">Sacred lotus</name>
    <dbReference type="NCBI Taxonomy" id="4432"/>
    <lineage>
        <taxon>Eukaryota</taxon>
        <taxon>Viridiplantae</taxon>
        <taxon>Streptophyta</taxon>
        <taxon>Embryophyta</taxon>
        <taxon>Tracheophyta</taxon>
        <taxon>Spermatophyta</taxon>
        <taxon>Magnoliopsida</taxon>
        <taxon>Proteales</taxon>
        <taxon>Nelumbonaceae</taxon>
        <taxon>Nelumbo</taxon>
    </lineage>
</organism>
<proteinExistence type="predicted"/>
<name>A0A822XMI0_NELNU</name>
<gene>
    <name evidence="1" type="ORF">HUJ06_023033</name>
</gene>
<evidence type="ECO:0000313" key="2">
    <source>
        <dbReference type="Proteomes" id="UP000607653"/>
    </source>
</evidence>
<accession>A0A822XMI0</accession>
<dbReference type="Proteomes" id="UP000607653">
    <property type="component" value="Unassembled WGS sequence"/>
</dbReference>
<sequence>MNVWFYLSVEVEKTNESCAQPAESTHGFRIHGGAEASVWSRPSLGSFRKDEEKELLGSDPPCNTKNFAKSLHFGVHKIRSRESKAIHANLRHPFQFSKGALKVAFSFTGGPH</sequence>
<evidence type="ECO:0000313" key="1">
    <source>
        <dbReference type="EMBL" id="DAD21570.1"/>
    </source>
</evidence>
<dbReference type="AlphaFoldDB" id="A0A822XMI0"/>
<keyword evidence="2" id="KW-1185">Reference proteome</keyword>